<dbReference type="GO" id="GO:0000070">
    <property type="term" value="P:mitotic sister chromatid segregation"/>
    <property type="evidence" value="ECO:0007669"/>
    <property type="project" value="InterPro"/>
</dbReference>
<evidence type="ECO:0008006" key="3">
    <source>
        <dbReference type="Google" id="ProtNLM"/>
    </source>
</evidence>
<proteinExistence type="predicted"/>
<dbReference type="PANTHER" id="PTHR31749:SF3">
    <property type="entry name" value="KINETOCHORE-ASSOCIATED PROTEIN NSL1 HOMOLOG"/>
    <property type="match status" value="1"/>
</dbReference>
<gene>
    <name evidence="1" type="ORF">B5807_11027</name>
</gene>
<dbReference type="AlphaFoldDB" id="A0A1Y2LLF9"/>
<dbReference type="InterPro" id="IPR013950">
    <property type="entry name" value="Mis14/Nsl1"/>
</dbReference>
<organism evidence="1 2">
    <name type="scientific">Epicoccum nigrum</name>
    <name type="common">Soil fungus</name>
    <name type="synonym">Epicoccum purpurascens</name>
    <dbReference type="NCBI Taxonomy" id="105696"/>
    <lineage>
        <taxon>Eukaryota</taxon>
        <taxon>Fungi</taxon>
        <taxon>Dikarya</taxon>
        <taxon>Ascomycota</taxon>
        <taxon>Pezizomycotina</taxon>
        <taxon>Dothideomycetes</taxon>
        <taxon>Pleosporomycetidae</taxon>
        <taxon>Pleosporales</taxon>
        <taxon>Pleosporineae</taxon>
        <taxon>Didymellaceae</taxon>
        <taxon>Epicoccum</taxon>
    </lineage>
</organism>
<dbReference type="GO" id="GO:0000444">
    <property type="term" value="C:MIS12/MIND type complex"/>
    <property type="evidence" value="ECO:0007669"/>
    <property type="project" value="TreeGrafter"/>
</dbReference>
<dbReference type="Proteomes" id="UP000193240">
    <property type="component" value="Unassembled WGS sequence"/>
</dbReference>
<reference evidence="1 2" key="1">
    <citation type="journal article" date="2017" name="Genome Announc.">
        <title>Genome sequence of the saprophytic ascomycete Epicoccum nigrum ICMP 19927 strain isolated from New Zealand.</title>
        <authorList>
            <person name="Fokin M."/>
            <person name="Fleetwood D."/>
            <person name="Weir B.S."/>
            <person name="Villas-Boas S.G."/>
        </authorList>
    </citation>
    <scope>NUCLEOTIDE SEQUENCE [LARGE SCALE GENOMIC DNA]</scope>
    <source>
        <strain evidence="1 2">ICMP 19927</strain>
    </source>
</reference>
<protein>
    <recommendedName>
        <fullName evidence="3">Kinetochore protein mis14</fullName>
    </recommendedName>
</protein>
<dbReference type="InParanoid" id="A0A1Y2LLF9"/>
<dbReference type="STRING" id="105696.A0A1Y2LLF9"/>
<keyword evidence="2" id="KW-1185">Reference proteome</keyword>
<sequence>MQSEHRKIELQSPSDLNYLTSQIRTAARRKLDLHLPAQPSDGADDLRAQTEALVEVFVAQVLQGLRSNVTINGLEVVAPSRGGGFGDEGEAMEGVEGGEGVEGVEREEFEAFDEKLRARLADAVAKRDRLVGGISKHRRETAVKSARRFESAFLAEGEGVEEAVGGMVKRAKLEGAGEGEGLRVGMERGEEVRRNWERAVEGVGRLNKGLPETRARLERCGGVVGYLGGGEGEKK</sequence>
<dbReference type="PANTHER" id="PTHR31749">
    <property type="entry name" value="KINETOCHORE-ASSOCIATED PROTEIN NSL1 HOMOLOG"/>
    <property type="match status" value="1"/>
</dbReference>
<evidence type="ECO:0000313" key="2">
    <source>
        <dbReference type="Proteomes" id="UP000193240"/>
    </source>
</evidence>
<dbReference type="EMBL" id="KZ107858">
    <property type="protein sequence ID" value="OSS44372.1"/>
    <property type="molecule type" value="Genomic_DNA"/>
</dbReference>
<name>A0A1Y2LLF9_EPING</name>
<accession>A0A1Y2LLF9</accession>
<dbReference type="OMA" id="EVQRNWE"/>
<evidence type="ECO:0000313" key="1">
    <source>
        <dbReference type="EMBL" id="OSS44372.1"/>
    </source>
</evidence>